<name>A0A4S9CQ46_AURPU</name>
<proteinExistence type="predicted"/>
<dbReference type="AlphaFoldDB" id="A0A4S9CQ46"/>
<gene>
    <name evidence="2" type="ORF">D6D13_06025</name>
</gene>
<dbReference type="EMBL" id="QZAS01000020">
    <property type="protein sequence ID" value="THX09415.1"/>
    <property type="molecule type" value="Genomic_DNA"/>
</dbReference>
<sequence length="426" mass="47176">MKFLSRALSTESANSFVLSLANAAKPPPLVTALPWRSPLAEQWRSSKQHIDAYTIATNGPAITDNPFPRFTKQMILCLKSEAAQGVAEVFNLLEHVGVAARLSKALKAMSNKQSVTYKAYRSWQDQQGKCGGRRGSYPSIRNFIIRTAVNAVFSHQSSTSQATNLKLVNAMVRRADVLRGLELAFSARAFVLLLSFDWNTEKAWDEATEAVLLSLSDDCPMLRRVCRLVERNVWTKAIKGEKLHGPKLNVEIWSERERHNKDMLTLLSYEGEEVTGLEDSAEPISNLLEGVDVSADRLNTKFWSTVSAFIDNGATSEDKTMRWQHAIKSLYIIGRNQKGEHGTFDGGIAPATLKLVQSAAEAVPYHRKQKAPTTKAAVQEQVELDEEDPTTTRTRNRRGEPLTPPPTSESASKAAVRISPRSPAST</sequence>
<comment type="caution">
    <text evidence="2">The sequence shown here is derived from an EMBL/GenBank/DDBJ whole genome shotgun (WGS) entry which is preliminary data.</text>
</comment>
<feature type="region of interest" description="Disordered" evidence="1">
    <location>
        <begin position="365"/>
        <end position="426"/>
    </location>
</feature>
<evidence type="ECO:0000256" key="1">
    <source>
        <dbReference type="SAM" id="MobiDB-lite"/>
    </source>
</evidence>
<evidence type="ECO:0000313" key="2">
    <source>
        <dbReference type="EMBL" id="THX09415.1"/>
    </source>
</evidence>
<organism evidence="2">
    <name type="scientific">Aureobasidium pullulans</name>
    <name type="common">Black yeast</name>
    <name type="synonym">Pullularia pullulans</name>
    <dbReference type="NCBI Taxonomy" id="5580"/>
    <lineage>
        <taxon>Eukaryota</taxon>
        <taxon>Fungi</taxon>
        <taxon>Dikarya</taxon>
        <taxon>Ascomycota</taxon>
        <taxon>Pezizomycotina</taxon>
        <taxon>Dothideomycetes</taxon>
        <taxon>Dothideomycetidae</taxon>
        <taxon>Dothideales</taxon>
        <taxon>Saccotheciaceae</taxon>
        <taxon>Aureobasidium</taxon>
    </lineage>
</organism>
<reference evidence="2" key="1">
    <citation type="submission" date="2018-10" db="EMBL/GenBank/DDBJ databases">
        <title>Fifty Aureobasidium pullulans genomes reveal a recombining polyextremotolerant generalist.</title>
        <authorList>
            <person name="Gostincar C."/>
            <person name="Turk M."/>
            <person name="Zajc J."/>
            <person name="Gunde-Cimerman N."/>
        </authorList>
    </citation>
    <scope>NUCLEOTIDE SEQUENCE [LARGE SCALE GENOMIC DNA]</scope>
    <source>
        <strain evidence="2">EXF-10085</strain>
    </source>
</reference>
<protein>
    <submittedName>
        <fullName evidence="2">Uncharacterized protein</fullName>
    </submittedName>
</protein>
<accession>A0A4S9CQ46</accession>